<dbReference type="HOGENOM" id="CLU_508802_0_0_0"/>
<evidence type="ECO:0000259" key="8">
    <source>
        <dbReference type="Pfam" id="PF03772"/>
    </source>
</evidence>
<feature type="transmembrane region" description="Helical" evidence="7">
    <location>
        <begin position="428"/>
        <end position="453"/>
    </location>
</feature>
<feature type="transmembrane region" description="Helical" evidence="7">
    <location>
        <begin position="343"/>
        <end position="359"/>
    </location>
</feature>
<evidence type="ECO:0000256" key="7">
    <source>
        <dbReference type="SAM" id="Phobius"/>
    </source>
</evidence>
<gene>
    <name evidence="9" type="ORF">GCWU000323_01291</name>
</gene>
<dbReference type="NCBIfam" id="TIGR00360">
    <property type="entry name" value="ComEC_N-term"/>
    <property type="match status" value="1"/>
</dbReference>
<keyword evidence="5 7" id="KW-0472">Membrane</keyword>
<proteinExistence type="predicted"/>
<feature type="transmembrane region" description="Helical" evidence="7">
    <location>
        <begin position="401"/>
        <end position="422"/>
    </location>
</feature>
<dbReference type="GO" id="GO:0005886">
    <property type="term" value="C:plasma membrane"/>
    <property type="evidence" value="ECO:0007669"/>
    <property type="project" value="UniProtKB-SubCell"/>
</dbReference>
<dbReference type="STRING" id="634994.GCWU000323_01291"/>
<evidence type="ECO:0000256" key="2">
    <source>
        <dbReference type="ARBA" id="ARBA00022475"/>
    </source>
</evidence>
<organism evidence="9 10">
    <name type="scientific">Leptotrichia hofstadii F0254</name>
    <dbReference type="NCBI Taxonomy" id="634994"/>
    <lineage>
        <taxon>Bacteria</taxon>
        <taxon>Fusobacteriati</taxon>
        <taxon>Fusobacteriota</taxon>
        <taxon>Fusobacteriia</taxon>
        <taxon>Fusobacteriales</taxon>
        <taxon>Leptotrichiaceae</taxon>
        <taxon>Leptotrichia</taxon>
    </lineage>
</organism>
<feature type="transmembrane region" description="Helical" evidence="7">
    <location>
        <begin position="460"/>
        <end position="482"/>
    </location>
</feature>
<feature type="transmembrane region" description="Helical" evidence="7">
    <location>
        <begin position="365"/>
        <end position="380"/>
    </location>
</feature>
<dbReference type="AlphaFoldDB" id="C9MXP3"/>
<feature type="transmembrane region" description="Helical" evidence="7">
    <location>
        <begin position="263"/>
        <end position="286"/>
    </location>
</feature>
<dbReference type="Pfam" id="PF03772">
    <property type="entry name" value="Competence"/>
    <property type="match status" value="1"/>
</dbReference>
<feature type="transmembrane region" description="Helical" evidence="7">
    <location>
        <begin position="117"/>
        <end position="137"/>
    </location>
</feature>
<feature type="transmembrane region" description="Helical" evidence="7">
    <location>
        <begin position="298"/>
        <end position="322"/>
    </location>
</feature>
<evidence type="ECO:0000313" key="10">
    <source>
        <dbReference type="Proteomes" id="UP000006233"/>
    </source>
</evidence>
<evidence type="ECO:0000256" key="1">
    <source>
        <dbReference type="ARBA" id="ARBA00004651"/>
    </source>
</evidence>
<evidence type="ECO:0000256" key="3">
    <source>
        <dbReference type="ARBA" id="ARBA00022692"/>
    </source>
</evidence>
<feature type="domain" description="ComEC/Rec2-related protein" evidence="8">
    <location>
        <begin position="244"/>
        <end position="515"/>
    </location>
</feature>
<accession>C9MXP3</accession>
<dbReference type="PANTHER" id="PTHR30619:SF7">
    <property type="entry name" value="BETA-LACTAMASE DOMAIN PROTEIN"/>
    <property type="match status" value="1"/>
</dbReference>
<dbReference type="PANTHER" id="PTHR30619">
    <property type="entry name" value="DNA INTERNALIZATION/COMPETENCE PROTEIN COMEC/REC2"/>
    <property type="match status" value="1"/>
</dbReference>
<dbReference type="InterPro" id="IPR052159">
    <property type="entry name" value="Competence_DNA_uptake"/>
</dbReference>
<feature type="compositionally biased region" description="Polar residues" evidence="6">
    <location>
        <begin position="1"/>
        <end position="16"/>
    </location>
</feature>
<evidence type="ECO:0000313" key="9">
    <source>
        <dbReference type="EMBL" id="EEX74652.1"/>
    </source>
</evidence>
<feature type="transmembrane region" description="Helical" evidence="7">
    <location>
        <begin position="502"/>
        <end position="522"/>
    </location>
</feature>
<dbReference type="RefSeq" id="WP_006804627.1">
    <property type="nucleotide sequence ID" value="NZ_GG700632.1"/>
</dbReference>
<keyword evidence="4 7" id="KW-1133">Transmembrane helix</keyword>
<comment type="subcellular location">
    <subcellularLocation>
        <location evidence="1">Cell membrane</location>
        <topology evidence="1">Multi-pass membrane protein</topology>
    </subcellularLocation>
</comment>
<name>C9MXP3_9FUSO</name>
<keyword evidence="3 7" id="KW-0812">Transmembrane</keyword>
<protein>
    <submittedName>
        <fullName evidence="9">ComEC/Rec2-like protein</fullName>
    </submittedName>
</protein>
<evidence type="ECO:0000256" key="4">
    <source>
        <dbReference type="ARBA" id="ARBA00022989"/>
    </source>
</evidence>
<dbReference type="EMBL" id="ACVB02000009">
    <property type="protein sequence ID" value="EEX74652.1"/>
    <property type="molecule type" value="Genomic_DNA"/>
</dbReference>
<dbReference type="Proteomes" id="UP000006233">
    <property type="component" value="Unassembled WGS sequence"/>
</dbReference>
<evidence type="ECO:0000256" key="6">
    <source>
        <dbReference type="SAM" id="MobiDB-lite"/>
    </source>
</evidence>
<dbReference type="InterPro" id="IPR004477">
    <property type="entry name" value="ComEC_N"/>
</dbReference>
<comment type="caution">
    <text evidence="9">The sequence shown here is derived from an EMBL/GenBank/DDBJ whole genome shotgun (WGS) entry which is preliminary data.</text>
</comment>
<dbReference type="eggNOG" id="COG0658">
    <property type="taxonomic scope" value="Bacteria"/>
</dbReference>
<keyword evidence="2" id="KW-1003">Cell membrane</keyword>
<evidence type="ECO:0000256" key="5">
    <source>
        <dbReference type="ARBA" id="ARBA00023136"/>
    </source>
</evidence>
<sequence length="537" mass="61914">MKSGGNVENNTATGQNSKKRDFENIKFRKIVKKSDRKEDFKKYENTKISKNSGSDKTQENVNKFENKEFDKYILEMQKLREKEARKKYIKSELSRRKQNLVKFFNMEIGIEEVKRTWQFGILILAGIFLFVFYLNFVTFKGELSGEKTFYVKIDGNRGSVLKVNNKYLKSQASIENKKGLEYGFYLMRYKIKKAVNKNGNIKIEGKLLGYKESRLNGVRKYILEIFDNLFITEENLYAFSRAAVLGEKAEVSKDMKDKFKYTGLAHLIVISGTHISLVVIGIVKILDGLSLGYRFKYLMALVALTFYCALIGFSPGILRAYIMGAMMILARVLFEQEDSKKSLLVSFIVIIVLNPYSLFDISMQLSYAAVIAIIFVNPEFKKFYEKKILDKIKNEVLKNTVDLIFLSLTIQITSIPLFLYYFEKLPLFSFLLNIVGIPIGTVVIQCLFFAVLLNIFKLSLFNSLIVFVTEIIFKAFEGFIYAGSKIPLLQISINGKVPLWTIFAYYGMLFFIIFFVMPLFTAKIDIYSSSFNTETIK</sequence>
<reference evidence="9 10" key="1">
    <citation type="submission" date="2009-09" db="EMBL/GenBank/DDBJ databases">
        <authorList>
            <person name="Weinstock G."/>
            <person name="Sodergren E."/>
            <person name="Clifton S."/>
            <person name="Fulton L."/>
            <person name="Fulton B."/>
            <person name="Courtney L."/>
            <person name="Fronick C."/>
            <person name="Harrison M."/>
            <person name="Strong C."/>
            <person name="Farmer C."/>
            <person name="Delahaunty K."/>
            <person name="Markovic C."/>
            <person name="Hall O."/>
            <person name="Minx P."/>
            <person name="Tomlinson C."/>
            <person name="Mitreva M."/>
            <person name="Nelson J."/>
            <person name="Hou S."/>
            <person name="Wollam A."/>
            <person name="Pepin K.H."/>
            <person name="Johnson M."/>
            <person name="Bhonagiri V."/>
            <person name="Nash W.E."/>
            <person name="Warren W."/>
            <person name="Chinwalla A."/>
            <person name="Mardis E.R."/>
            <person name="Wilson R.K."/>
        </authorList>
    </citation>
    <scope>NUCLEOTIDE SEQUENCE [LARGE SCALE GENOMIC DNA]</scope>
    <source>
        <strain evidence="9 10">F0254</strain>
    </source>
</reference>
<feature type="region of interest" description="Disordered" evidence="6">
    <location>
        <begin position="1"/>
        <end position="20"/>
    </location>
</feature>